<accession>A0A645FG45</accession>
<protein>
    <submittedName>
        <fullName evidence="1">Uncharacterized protein</fullName>
    </submittedName>
</protein>
<organism evidence="1">
    <name type="scientific">bioreactor metagenome</name>
    <dbReference type="NCBI Taxonomy" id="1076179"/>
    <lineage>
        <taxon>unclassified sequences</taxon>
        <taxon>metagenomes</taxon>
        <taxon>ecological metagenomes</taxon>
    </lineage>
</organism>
<evidence type="ECO:0000313" key="1">
    <source>
        <dbReference type="EMBL" id="MPN13331.1"/>
    </source>
</evidence>
<name>A0A645FG45_9ZZZZ</name>
<reference evidence="1" key="1">
    <citation type="submission" date="2019-08" db="EMBL/GenBank/DDBJ databases">
        <authorList>
            <person name="Kucharzyk K."/>
            <person name="Murdoch R.W."/>
            <person name="Higgins S."/>
            <person name="Loffler F."/>
        </authorList>
    </citation>
    <scope>NUCLEOTIDE SEQUENCE</scope>
</reference>
<comment type="caution">
    <text evidence="1">The sequence shown here is derived from an EMBL/GenBank/DDBJ whole genome shotgun (WGS) entry which is preliminary data.</text>
</comment>
<dbReference type="EMBL" id="VSSQ01059830">
    <property type="protein sequence ID" value="MPN13331.1"/>
    <property type="molecule type" value="Genomic_DNA"/>
</dbReference>
<proteinExistence type="predicted"/>
<sequence length="157" mass="18589">MIICGLFTAPVNISRRRETVLCWKQKRHFYLLRRLQTLKRKDILSVLKEILPLQFWIISRRRLNYLSSAVSELICFLSCLAEIGMTEWIWSDEMAEKAYGLRFSERFVFKDCQKSLCWTIRQRQKNTIYMLWSCLTAPIKHITANGTAGHITVTVKR</sequence>
<gene>
    <name evidence="1" type="ORF">SDC9_160652</name>
</gene>
<dbReference type="AlphaFoldDB" id="A0A645FG45"/>